<dbReference type="EMBL" id="QEAP01000312">
    <property type="protein sequence ID" value="TPX69538.1"/>
    <property type="molecule type" value="Genomic_DNA"/>
</dbReference>
<keyword evidence="1" id="KW-1133">Transmembrane helix</keyword>
<dbReference type="OrthoDB" id="2142414at2759"/>
<evidence type="ECO:0000313" key="2">
    <source>
        <dbReference type="EMBL" id="TPX69538.1"/>
    </source>
</evidence>
<dbReference type="Proteomes" id="UP000320333">
    <property type="component" value="Unassembled WGS sequence"/>
</dbReference>
<keyword evidence="1" id="KW-0472">Membrane</keyword>
<evidence type="ECO:0000256" key="1">
    <source>
        <dbReference type="SAM" id="Phobius"/>
    </source>
</evidence>
<feature type="transmembrane region" description="Helical" evidence="1">
    <location>
        <begin position="13"/>
        <end position="32"/>
    </location>
</feature>
<comment type="caution">
    <text evidence="2">The sequence shown here is derived from an EMBL/GenBank/DDBJ whole genome shotgun (WGS) entry which is preliminary data.</text>
</comment>
<proteinExistence type="predicted"/>
<accession>A0A507F2C9</accession>
<protein>
    <submittedName>
        <fullName evidence="2">Uncharacterized protein</fullName>
    </submittedName>
</protein>
<name>A0A507F2C9_9FUNG</name>
<keyword evidence="1" id="KW-0812">Transmembrane</keyword>
<dbReference type="AlphaFoldDB" id="A0A507F2C9"/>
<gene>
    <name evidence="2" type="ORF">CcCBS67573_g06813</name>
</gene>
<evidence type="ECO:0000313" key="3">
    <source>
        <dbReference type="Proteomes" id="UP000320333"/>
    </source>
</evidence>
<keyword evidence="3" id="KW-1185">Reference proteome</keyword>
<reference evidence="2 3" key="1">
    <citation type="journal article" date="2019" name="Sci. Rep.">
        <title>Comparative genomics of chytrid fungi reveal insights into the obligate biotrophic and pathogenic lifestyle of Synchytrium endobioticum.</title>
        <authorList>
            <person name="van de Vossenberg B.T.L.H."/>
            <person name="Warris S."/>
            <person name="Nguyen H.D.T."/>
            <person name="van Gent-Pelzer M.P.E."/>
            <person name="Joly D.L."/>
            <person name="van de Geest H.C."/>
            <person name="Bonants P.J.M."/>
            <person name="Smith D.S."/>
            <person name="Levesque C.A."/>
            <person name="van der Lee T.A.J."/>
        </authorList>
    </citation>
    <scope>NUCLEOTIDE SEQUENCE [LARGE SCALE GENOMIC DNA]</scope>
    <source>
        <strain evidence="2 3">CBS 675.73</strain>
    </source>
</reference>
<organism evidence="2 3">
    <name type="scientific">Chytriomyces confervae</name>
    <dbReference type="NCBI Taxonomy" id="246404"/>
    <lineage>
        <taxon>Eukaryota</taxon>
        <taxon>Fungi</taxon>
        <taxon>Fungi incertae sedis</taxon>
        <taxon>Chytridiomycota</taxon>
        <taxon>Chytridiomycota incertae sedis</taxon>
        <taxon>Chytridiomycetes</taxon>
        <taxon>Chytridiales</taxon>
        <taxon>Chytriomycetaceae</taxon>
        <taxon>Chytriomyces</taxon>
    </lineage>
</organism>
<sequence>MKFQIDQLGDTDLSLVAATAGAVLVVAVSLWGSGTGRQREREARYGEMRLGSGRAKSKSNKRSNIERQKAVRVLAKNPHESVSIGFAGQLLEYGLSWIRSPAPPVAAKKEIIEDPVSDLVVAVIRRVASAAPRILCVVPPTPQLGTHAVRSAFCFDDTLSDDAGCVTPVRYLDLSDSALSLDVRIWAAEMERDSGGLQHAAHVLFGLFAGIATAILGDWADPVASNMPKSRLPALDDEISILNTFYRVLETATDQLPVGSIVVADGVDSLSQLASTALGQKSMAIFFNHLAALAKGPRSIGVCMVTSGGFVHDYLLPLAARELVALVPFGDMSKDMAKEHYLERLREVYGVYKKRSDIPIYASAGTQWGHDASFLLATAEENFDAVHAIFGGRAMDLVGSADHMVFTSRCTCLEDDLRAANDSKARRTRFIQALRSFNDIAASMRWLEMHLDPDTLAGVTDISNSLENKAIPMWMYNEAVSLFQLLVDGGGAVNFDDAVICVRGCGTERSESESVLVVRSLILHRVLAYRPASSLYVDGLGSAVHDTVTVLRPLHLFAFKLLTKQEFK</sequence>